<dbReference type="Proteomes" id="UP000753908">
    <property type="component" value="Unassembled WGS sequence"/>
</dbReference>
<dbReference type="AlphaFoldDB" id="A0A951PQ02"/>
<dbReference type="InterPro" id="IPR050445">
    <property type="entry name" value="Bact_polysacc_biosynth/exp"/>
</dbReference>
<dbReference type="EMBL" id="JAHHIF010000051">
    <property type="protein sequence ID" value="MBW4547925.1"/>
    <property type="molecule type" value="Genomic_DNA"/>
</dbReference>
<proteinExistence type="predicted"/>
<dbReference type="GO" id="GO:0004713">
    <property type="term" value="F:protein tyrosine kinase activity"/>
    <property type="evidence" value="ECO:0007669"/>
    <property type="project" value="TreeGrafter"/>
</dbReference>
<dbReference type="PANTHER" id="PTHR32309">
    <property type="entry name" value="TYROSINE-PROTEIN KINASE"/>
    <property type="match status" value="1"/>
</dbReference>
<keyword evidence="1" id="KW-0547">Nucleotide-binding</keyword>
<dbReference type="InterPro" id="IPR027417">
    <property type="entry name" value="P-loop_NTPase"/>
</dbReference>
<dbReference type="PANTHER" id="PTHR32309:SF13">
    <property type="entry name" value="FERRIC ENTEROBACTIN TRANSPORT PROTEIN FEPE"/>
    <property type="match status" value="1"/>
</dbReference>
<accession>A0A951PQ02</accession>
<sequence length="728" mass="79972">MTPPFVKRYLIALDQHKLIAVASFAVIVGVSGVVAIQPPPSPTYKAEGTLAYNTPATSFSTTGVQIQEQGRQLTPEILLADNVVNAAAVQARVKPQDIIRKLKLNLPKEGKKDDAPVAPVIEIEYTADNQTTAKTVLDVLMQKMVEQSRLINSARVRAITGSVEQRLPEAQKALRNAEQQLERYDRTEGPALFAAQDGTLVKEITDSQQQQRQLQITLSSIDAQINSLVNKLGLTPDQAYTSSALSADPIIANLRAQLLQAETQLEILSRDLRPEHPQMVALLRQKEAYETLLRERAAEVLGGNGVAAPLPGKIRQDSSLDPARQQLANALSGLQTQRDALQQQLQAIRRTEQQLREQYQGLPNKQLERGRLAQQVQLQQDFYNKLLTGLADAKAAETEAVSSLSVAQAPQVSIEQEKVTNPAVTLGAGTFIALLVAGGLILLLATLDNTFHTPEEIRQSLAQREVPVLAELPLVMFLDPEQGDTAILAKPDSPYLEFYERFRSNLRRVENKSLRVVLLTSTVEREGKSVSAYNLAIASAQAGKRTLLVEGDLRSPSLSKTLKVVCDPNATIEPLRYYSAKSDCIRLVPDIENLYIMPSPGPQRQAAAILESSELQQFLEDARGRFDFVVIDTPALSRCNDALLIEPLTDGIVIVTRPGYTQESILAEAVEELTEAELPLLGAIINGVDKPVSLTTTKEITTEYQETTIIEQEELEKDDNIKTGAMRF</sequence>
<dbReference type="SUPFAM" id="SSF52540">
    <property type="entry name" value="P-loop containing nucleoside triphosphate hydrolases"/>
    <property type="match status" value="1"/>
</dbReference>
<protein>
    <submittedName>
        <fullName evidence="4">Lipopolysaccharide biosynthesis</fullName>
    </submittedName>
</protein>
<evidence type="ECO:0000256" key="1">
    <source>
        <dbReference type="ARBA" id="ARBA00022741"/>
    </source>
</evidence>
<feature type="coiled-coil region" evidence="3">
    <location>
        <begin position="160"/>
        <end position="187"/>
    </location>
</feature>
<dbReference type="Gene3D" id="3.40.50.300">
    <property type="entry name" value="P-loop containing nucleotide triphosphate hydrolases"/>
    <property type="match status" value="1"/>
</dbReference>
<keyword evidence="3" id="KW-0175">Coiled coil</keyword>
<evidence type="ECO:0000256" key="2">
    <source>
        <dbReference type="ARBA" id="ARBA00022840"/>
    </source>
</evidence>
<evidence type="ECO:0000256" key="3">
    <source>
        <dbReference type="SAM" id="Coils"/>
    </source>
</evidence>
<evidence type="ECO:0000313" key="5">
    <source>
        <dbReference type="Proteomes" id="UP000753908"/>
    </source>
</evidence>
<dbReference type="GO" id="GO:0005886">
    <property type="term" value="C:plasma membrane"/>
    <property type="evidence" value="ECO:0007669"/>
    <property type="project" value="TreeGrafter"/>
</dbReference>
<dbReference type="InterPro" id="IPR005702">
    <property type="entry name" value="Wzc-like_C"/>
</dbReference>
<feature type="coiled-coil region" evidence="3">
    <location>
        <begin position="324"/>
        <end position="358"/>
    </location>
</feature>
<gene>
    <name evidence="4" type="ORF">KME25_26295</name>
</gene>
<name>A0A951PQ02_9CYAN</name>
<comment type="caution">
    <text evidence="4">The sequence shown here is derived from an EMBL/GenBank/DDBJ whole genome shotgun (WGS) entry which is preliminary data.</text>
</comment>
<reference evidence="4" key="2">
    <citation type="journal article" date="2022" name="Microbiol. Resour. Announc.">
        <title>Metagenome Sequencing to Explore Phylogenomics of Terrestrial Cyanobacteria.</title>
        <authorList>
            <person name="Ward R.D."/>
            <person name="Stajich J.E."/>
            <person name="Johansen J.R."/>
            <person name="Huntemann M."/>
            <person name="Clum A."/>
            <person name="Foster B."/>
            <person name="Foster B."/>
            <person name="Roux S."/>
            <person name="Palaniappan K."/>
            <person name="Varghese N."/>
            <person name="Mukherjee S."/>
            <person name="Reddy T.B.K."/>
            <person name="Daum C."/>
            <person name="Copeland A."/>
            <person name="Chen I.A."/>
            <person name="Ivanova N.N."/>
            <person name="Kyrpides N.C."/>
            <person name="Shapiro N."/>
            <person name="Eloe-Fadrosh E.A."/>
            <person name="Pietrasiak N."/>
        </authorList>
    </citation>
    <scope>NUCLEOTIDE SEQUENCE</scope>
    <source>
        <strain evidence="4">CPER-KK1</strain>
    </source>
</reference>
<reference evidence="4" key="1">
    <citation type="submission" date="2021-05" db="EMBL/GenBank/DDBJ databases">
        <authorList>
            <person name="Pietrasiak N."/>
            <person name="Ward R."/>
            <person name="Stajich J.E."/>
            <person name="Kurbessoian T."/>
        </authorList>
    </citation>
    <scope>NUCLEOTIDE SEQUENCE</scope>
    <source>
        <strain evidence="4">CPER-KK1</strain>
    </source>
</reference>
<evidence type="ECO:0000313" key="4">
    <source>
        <dbReference type="EMBL" id="MBW4547925.1"/>
    </source>
</evidence>
<dbReference type="CDD" id="cd05387">
    <property type="entry name" value="BY-kinase"/>
    <property type="match status" value="1"/>
</dbReference>
<keyword evidence="2" id="KW-0067">ATP-binding</keyword>
<organism evidence="4 5">
    <name type="scientific">Symplocastrum torsivum CPER-KK1</name>
    <dbReference type="NCBI Taxonomy" id="450513"/>
    <lineage>
        <taxon>Bacteria</taxon>
        <taxon>Bacillati</taxon>
        <taxon>Cyanobacteriota</taxon>
        <taxon>Cyanophyceae</taxon>
        <taxon>Oscillatoriophycideae</taxon>
        <taxon>Oscillatoriales</taxon>
        <taxon>Microcoleaceae</taxon>
        <taxon>Symplocastrum</taxon>
    </lineage>
</organism>